<keyword evidence="7" id="KW-1185">Reference proteome</keyword>
<comment type="caution">
    <text evidence="6">The sequence shown here is derived from an EMBL/GenBank/DDBJ whole genome shotgun (WGS) entry which is preliminary data.</text>
</comment>
<organism evidence="6 7">
    <name type="scientific">Hibiscus trionum</name>
    <name type="common">Flower of an hour</name>
    <dbReference type="NCBI Taxonomy" id="183268"/>
    <lineage>
        <taxon>Eukaryota</taxon>
        <taxon>Viridiplantae</taxon>
        <taxon>Streptophyta</taxon>
        <taxon>Embryophyta</taxon>
        <taxon>Tracheophyta</taxon>
        <taxon>Spermatophyta</taxon>
        <taxon>Magnoliopsida</taxon>
        <taxon>eudicotyledons</taxon>
        <taxon>Gunneridae</taxon>
        <taxon>Pentapetalae</taxon>
        <taxon>rosids</taxon>
        <taxon>malvids</taxon>
        <taxon>Malvales</taxon>
        <taxon>Malvaceae</taxon>
        <taxon>Malvoideae</taxon>
        <taxon>Hibiscus</taxon>
    </lineage>
</organism>
<dbReference type="InterPro" id="IPR033132">
    <property type="entry name" value="GH_1_N_CS"/>
</dbReference>
<name>A0A9W7HIK9_HIBTR</name>
<accession>A0A9W7HIK9</accession>
<dbReference type="Gene3D" id="3.20.20.80">
    <property type="entry name" value="Glycosidases"/>
    <property type="match status" value="1"/>
</dbReference>
<keyword evidence="5" id="KW-0732">Signal</keyword>
<dbReference type="PROSITE" id="PS00653">
    <property type="entry name" value="GLYCOSYL_HYDROL_F1_2"/>
    <property type="match status" value="1"/>
</dbReference>
<dbReference type="Proteomes" id="UP001165190">
    <property type="component" value="Unassembled WGS sequence"/>
</dbReference>
<proteinExistence type="inferred from homology"/>
<evidence type="ECO:0000256" key="1">
    <source>
        <dbReference type="ARBA" id="ARBA00010838"/>
    </source>
</evidence>
<dbReference type="PANTHER" id="PTHR10353">
    <property type="entry name" value="GLYCOSYL HYDROLASE"/>
    <property type="match status" value="1"/>
</dbReference>
<dbReference type="FunFam" id="3.20.20.80:FF:000020">
    <property type="entry name" value="Beta-glucosidase 12"/>
    <property type="match status" value="1"/>
</dbReference>
<protein>
    <submittedName>
        <fullName evidence="6">Beta glucosidase 46</fullName>
    </submittedName>
</protein>
<dbReference type="OrthoDB" id="65569at2759"/>
<evidence type="ECO:0000256" key="2">
    <source>
        <dbReference type="ARBA" id="ARBA00022801"/>
    </source>
</evidence>
<comment type="similarity">
    <text evidence="1 4">Belongs to the glycosyl hydrolase 1 family.</text>
</comment>
<dbReference type="InterPro" id="IPR001360">
    <property type="entry name" value="Glyco_hydro_1"/>
</dbReference>
<dbReference type="Pfam" id="PF00232">
    <property type="entry name" value="Glyco_hydro_1"/>
    <property type="match status" value="1"/>
</dbReference>
<sequence>MDVSMKLYIVVFLLQVLFLSRSISCELLNLRQSFDNLSVFPSDFLFGTASSAYQYEGGYLSDGKGLNNWDVYSHNPGNLIIDGSNGDIAVDHYHRYLEDVGLMHSLGVNSYRFSISWARILPKGRFGEINEAGIEFYNNLIDALLIKGIQPFVTLIHFDFPQELEDRYGSWLSPQSQEDFAYFADVCFKSFGDRVKYWATFNEPDYQVKFGYGTGIFPPSRCSRPFGNCTDGDSEKEPFVAAHNIILAHTAAVHIYRTKYQETQGGSIGIVLQCTWYEPISNSLADKLAAERAHAFTVNWFLEPIIFGRYPPEMQSILGSTLPEFTATEKQKMNKGVDFIGVNHYTSYYVRDCMFSVCEPGVGTSKTEGFWGQSSEKNGIPIGKPAELVWQNVYPQGLEKVLTYLKEKYHNIPMFITENGYGNMNKADSTTEELLHDVKRAEYIAAYLKALSTAIRKGANVKGYFAWSLLDNFEWNNGYTVQFGLYHVDHKTLTRTPKFSATWYRNFLAEHSKVKYQQQAKDANHSPFYY</sequence>
<dbReference type="InterPro" id="IPR017853">
    <property type="entry name" value="GH"/>
</dbReference>
<keyword evidence="2" id="KW-0378">Hydrolase</keyword>
<dbReference type="AlphaFoldDB" id="A0A9W7HIK9"/>
<dbReference type="GO" id="GO:0005975">
    <property type="term" value="P:carbohydrate metabolic process"/>
    <property type="evidence" value="ECO:0007669"/>
    <property type="project" value="InterPro"/>
</dbReference>
<evidence type="ECO:0000256" key="3">
    <source>
        <dbReference type="ARBA" id="ARBA00023295"/>
    </source>
</evidence>
<dbReference type="PRINTS" id="PR00131">
    <property type="entry name" value="GLHYDRLASE1"/>
</dbReference>
<evidence type="ECO:0000256" key="4">
    <source>
        <dbReference type="RuleBase" id="RU003690"/>
    </source>
</evidence>
<dbReference type="PANTHER" id="PTHR10353:SF227">
    <property type="entry name" value="BETA-GLUCOSIDASE 46-LIKE ISOFORM X1"/>
    <property type="match status" value="1"/>
</dbReference>
<feature type="chain" id="PRO_5040900530" evidence="5">
    <location>
        <begin position="26"/>
        <end position="530"/>
    </location>
</feature>
<dbReference type="SUPFAM" id="SSF51445">
    <property type="entry name" value="(Trans)glycosidases"/>
    <property type="match status" value="1"/>
</dbReference>
<evidence type="ECO:0000313" key="7">
    <source>
        <dbReference type="Proteomes" id="UP001165190"/>
    </source>
</evidence>
<keyword evidence="3" id="KW-0326">Glycosidase</keyword>
<reference evidence="6" key="1">
    <citation type="submission" date="2023-05" db="EMBL/GenBank/DDBJ databases">
        <title>Genome and transcriptome analyses reveal genes involved in the formation of fine ridges on petal epidermal cells in Hibiscus trionum.</title>
        <authorList>
            <person name="Koshimizu S."/>
            <person name="Masuda S."/>
            <person name="Ishii T."/>
            <person name="Shirasu K."/>
            <person name="Hoshino A."/>
            <person name="Arita M."/>
        </authorList>
    </citation>
    <scope>NUCLEOTIDE SEQUENCE</scope>
    <source>
        <strain evidence="6">Hamamatsu line</strain>
    </source>
</reference>
<dbReference type="EMBL" id="BSYR01000014">
    <property type="protein sequence ID" value="GMI77528.1"/>
    <property type="molecule type" value="Genomic_DNA"/>
</dbReference>
<dbReference type="GO" id="GO:0047782">
    <property type="term" value="F:coniferin beta-glucosidase activity"/>
    <property type="evidence" value="ECO:0007669"/>
    <property type="project" value="UniProtKB-ARBA"/>
</dbReference>
<evidence type="ECO:0000256" key="5">
    <source>
        <dbReference type="SAM" id="SignalP"/>
    </source>
</evidence>
<gene>
    <name evidence="6" type="ORF">HRI_001422100</name>
</gene>
<feature type="signal peptide" evidence="5">
    <location>
        <begin position="1"/>
        <end position="25"/>
    </location>
</feature>
<evidence type="ECO:0000313" key="6">
    <source>
        <dbReference type="EMBL" id="GMI77528.1"/>
    </source>
</evidence>